<organism evidence="1 2">
    <name type="scientific">Ataeniobius toweri</name>
    <dbReference type="NCBI Taxonomy" id="208326"/>
    <lineage>
        <taxon>Eukaryota</taxon>
        <taxon>Metazoa</taxon>
        <taxon>Chordata</taxon>
        <taxon>Craniata</taxon>
        <taxon>Vertebrata</taxon>
        <taxon>Euteleostomi</taxon>
        <taxon>Actinopterygii</taxon>
        <taxon>Neopterygii</taxon>
        <taxon>Teleostei</taxon>
        <taxon>Neoteleostei</taxon>
        <taxon>Acanthomorphata</taxon>
        <taxon>Ovalentaria</taxon>
        <taxon>Atherinomorphae</taxon>
        <taxon>Cyprinodontiformes</taxon>
        <taxon>Goodeidae</taxon>
        <taxon>Ataeniobius</taxon>
    </lineage>
</organism>
<dbReference type="Proteomes" id="UP001345963">
    <property type="component" value="Unassembled WGS sequence"/>
</dbReference>
<protein>
    <submittedName>
        <fullName evidence="1">Uncharacterized protein</fullName>
    </submittedName>
</protein>
<comment type="caution">
    <text evidence="1">The sequence shown here is derived from an EMBL/GenBank/DDBJ whole genome shotgun (WGS) entry which is preliminary data.</text>
</comment>
<accession>A0ABU7BYE4</accession>
<reference evidence="1 2" key="1">
    <citation type="submission" date="2021-07" db="EMBL/GenBank/DDBJ databases">
        <authorList>
            <person name="Palmer J.M."/>
        </authorList>
    </citation>
    <scope>NUCLEOTIDE SEQUENCE [LARGE SCALE GENOMIC DNA]</scope>
    <source>
        <strain evidence="1 2">AT_MEX2019</strain>
        <tissue evidence="1">Muscle</tissue>
    </source>
</reference>
<keyword evidence="2" id="KW-1185">Reference proteome</keyword>
<name>A0ABU7BYE4_9TELE</name>
<proteinExistence type="predicted"/>
<sequence>MNNRGRGEEERGGSTGLSTAGFLGFPGSWSPEFTVLPVWCWRRLKSPRLLLYLYHTVPRTRPPLVGTMVPHQKKIITEGELRGWRDMGAVIVHPEVEKQKNEEVKLCRTMRVCSPSSSSG</sequence>
<evidence type="ECO:0000313" key="2">
    <source>
        <dbReference type="Proteomes" id="UP001345963"/>
    </source>
</evidence>
<gene>
    <name evidence="1" type="ORF">ATANTOWER_012205</name>
</gene>
<evidence type="ECO:0000313" key="1">
    <source>
        <dbReference type="EMBL" id="MED6255618.1"/>
    </source>
</evidence>
<dbReference type="EMBL" id="JAHUTI010071448">
    <property type="protein sequence ID" value="MED6255618.1"/>
    <property type="molecule type" value="Genomic_DNA"/>
</dbReference>